<evidence type="ECO:0000256" key="3">
    <source>
        <dbReference type="ARBA" id="ARBA00023054"/>
    </source>
</evidence>
<dbReference type="InterPro" id="IPR040026">
    <property type="entry name" value="FliD"/>
</dbReference>
<evidence type="ECO:0000256" key="1">
    <source>
        <dbReference type="ARBA" id="ARBA00009764"/>
    </source>
</evidence>
<gene>
    <name evidence="8" type="ORF">HMPREF9460_02215</name>
</gene>
<dbReference type="PANTHER" id="PTHR30288">
    <property type="entry name" value="FLAGELLAR CAP/ASSEMBLY PROTEIN FLID"/>
    <property type="match status" value="1"/>
</dbReference>
<sequence>MASISSLMSSGSSSSIYGSRNSNIISGLASGMDTEAMIEGMVQGYQQKITQLGQDRTRLQWQQSAYQSISDKLVEFSRKYMSYNSPATNLFSASFFNNAILTSANGTYADLVSATGKSSSTIVLNAVAQLAEAARYTHDASGLDTSLGKGKPVKLGEKQPLSTMSGSLTLEYGNKKVTLDFGELELFNKADGTLDTAKFQTALQDKLKEQKITTSSGDQVSADTLIDVKVDSHGTVTLSDKKGAGNNVHFSGATGDLKNLVTSADAEGTSSFTLSTTEKVVKEDATKAEYLSGKSFTVTLNGQTKTFTLGEIDPSKGNLHEQVKQNLQEGLDKAFGKGKITVDMDTTGPGERSFSFSVSNGDTFRITSPVGEVLGLGENGVTSYVDTGKTLGDLLGRTSDGAGLNGLTGGELARAIGDVTEIKDKDGKVTSRVDSEGNTVDEQGFRLDKDGKRFQEYELTVNGVSIGKYNKDTALETVLNDINSNTEAGVSVSFSKTTNQFVFTAKETGAGGRVEIGGELGERLFGKVNVTDKDHYTAGQDAKFTATINGQKMEFSRSSNTFDLDGMSITLNGTFEVKDGETPVTFSSKTDTDKIIDVVKTMVEDYNAIVSEVKKAYSDMPLEKSDGSRYKPLTDEDKADMTESEIKAYEEKAKTGILFMDRDLSSLYSALRSAVAPGGSDGSFLRSIGIKTSYEDGLTTLSLDENALREALEQNPDQVKDAFTKSKENGAASDGLMASIQKVTDRYAATTGATKGILIEKAGSKYSPSAALNNTLLEQMKDIDKQVDKWQAKMSDKVDYYTNKFTQLEMLIAQMNSQSSSLAGMMGGY</sequence>
<name>A0A096B6W0_FLAPL</name>
<evidence type="ECO:0000256" key="4">
    <source>
        <dbReference type="ARBA" id="ARBA00023143"/>
    </source>
</evidence>
<comment type="subunit">
    <text evidence="2 5">Homopentamer.</text>
</comment>
<dbReference type="GO" id="GO:0071973">
    <property type="term" value="P:bacterial-type flagellum-dependent cell motility"/>
    <property type="evidence" value="ECO:0007669"/>
    <property type="project" value="TreeGrafter"/>
</dbReference>
<dbReference type="HOGENOM" id="CLU_015182_0_0_9"/>
<dbReference type="PATRIC" id="fig|742738.3.peg.2278"/>
<comment type="subcellular location">
    <subcellularLocation>
        <location evidence="5">Secreted</location>
    </subcellularLocation>
    <subcellularLocation>
        <location evidence="5">Bacterial flagellum</location>
    </subcellularLocation>
</comment>
<evidence type="ECO:0000259" key="6">
    <source>
        <dbReference type="Pfam" id="PF02465"/>
    </source>
</evidence>
<dbReference type="GO" id="GO:0007155">
    <property type="term" value="P:cell adhesion"/>
    <property type="evidence" value="ECO:0007669"/>
    <property type="project" value="InterPro"/>
</dbReference>
<organism evidence="8 9">
    <name type="scientific">Flavonifractor plautii 1_3_50AFAA</name>
    <dbReference type="NCBI Taxonomy" id="742738"/>
    <lineage>
        <taxon>Bacteria</taxon>
        <taxon>Bacillati</taxon>
        <taxon>Bacillota</taxon>
        <taxon>Clostridia</taxon>
        <taxon>Eubacteriales</taxon>
        <taxon>Oscillospiraceae</taxon>
        <taxon>Flavonifractor</taxon>
    </lineage>
</organism>
<comment type="caution">
    <text evidence="8">The sequence shown here is derived from an EMBL/GenBank/DDBJ whole genome shotgun (WGS) entry which is preliminary data.</text>
</comment>
<feature type="domain" description="Flagellar hook-associated protein 2 N-terminal" evidence="6">
    <location>
        <begin position="30"/>
        <end position="133"/>
    </location>
</feature>
<evidence type="ECO:0000259" key="7">
    <source>
        <dbReference type="Pfam" id="PF07195"/>
    </source>
</evidence>
<evidence type="ECO:0000313" key="9">
    <source>
        <dbReference type="Proteomes" id="UP000029585"/>
    </source>
</evidence>
<evidence type="ECO:0000313" key="8">
    <source>
        <dbReference type="EMBL" id="KGF55148.1"/>
    </source>
</evidence>
<reference evidence="8 9" key="1">
    <citation type="submission" date="2011-08" db="EMBL/GenBank/DDBJ databases">
        <title>The Genome Sequence of Clostridium orbiscindens 1_3_50AFAA.</title>
        <authorList>
            <consortium name="The Broad Institute Genome Sequencing Platform"/>
            <person name="Earl A."/>
            <person name="Ward D."/>
            <person name="Feldgarden M."/>
            <person name="Gevers D."/>
            <person name="Daigneault M."/>
            <person name="Strauss J."/>
            <person name="Allen-Vercoe E."/>
            <person name="Young S.K."/>
            <person name="Zeng Q."/>
            <person name="Gargeya S."/>
            <person name="Fitzgerald M."/>
            <person name="Haas B."/>
            <person name="Abouelleil A."/>
            <person name="Alvarado L."/>
            <person name="Arachchi H.M."/>
            <person name="Berlin A."/>
            <person name="Brown A."/>
            <person name="Chapman S.B."/>
            <person name="Chen Z."/>
            <person name="Dunbar C."/>
            <person name="Freedman E."/>
            <person name="Gearin G."/>
            <person name="Gellesch M."/>
            <person name="Goldberg J."/>
            <person name="Griggs A."/>
            <person name="Gujja S."/>
            <person name="Heiman D."/>
            <person name="Howarth C."/>
            <person name="Larson L."/>
            <person name="Lui A."/>
            <person name="MacDonald P.J.P."/>
            <person name="Montmayeur A."/>
            <person name="Murphy C."/>
            <person name="Neiman D."/>
            <person name="Pearson M."/>
            <person name="Priest M."/>
            <person name="Roberts A."/>
            <person name="Saif S."/>
            <person name="Shea T."/>
            <person name="Shenoy N."/>
            <person name="Sisk P."/>
            <person name="Stolte C."/>
            <person name="Sykes S."/>
            <person name="Wortman J."/>
            <person name="Nusbaum C."/>
            <person name="Birren B."/>
        </authorList>
    </citation>
    <scope>NUCLEOTIDE SEQUENCE [LARGE SCALE GENOMIC DNA]</scope>
    <source>
        <strain evidence="8 9">1_3_50AFAA</strain>
    </source>
</reference>
<keyword evidence="5" id="KW-0964">Secreted</keyword>
<dbReference type="Pfam" id="PF02465">
    <property type="entry name" value="FliD_N"/>
    <property type="match status" value="1"/>
</dbReference>
<dbReference type="GO" id="GO:0005576">
    <property type="term" value="C:extracellular region"/>
    <property type="evidence" value="ECO:0007669"/>
    <property type="project" value="UniProtKB-SubCell"/>
</dbReference>
<dbReference type="RefSeq" id="WP_227128287.1">
    <property type="nucleotide sequence ID" value="NZ_KN174163.1"/>
</dbReference>
<feature type="domain" description="Flagellar hook-associated protein 2 C-terminal" evidence="7">
    <location>
        <begin position="539"/>
        <end position="817"/>
    </location>
</feature>
<protein>
    <recommendedName>
        <fullName evidence="5">Flagellar hook-associated protein 2</fullName>
        <shortName evidence="5">HAP2</shortName>
    </recommendedName>
    <alternativeName>
        <fullName evidence="5">Flagellar cap protein</fullName>
    </alternativeName>
</protein>
<evidence type="ECO:0000256" key="2">
    <source>
        <dbReference type="ARBA" id="ARBA00011255"/>
    </source>
</evidence>
<evidence type="ECO:0000256" key="5">
    <source>
        <dbReference type="RuleBase" id="RU362066"/>
    </source>
</evidence>
<dbReference type="GO" id="GO:0009421">
    <property type="term" value="C:bacterial-type flagellum filament cap"/>
    <property type="evidence" value="ECO:0007669"/>
    <property type="project" value="InterPro"/>
</dbReference>
<dbReference type="InterPro" id="IPR003481">
    <property type="entry name" value="FliD_N"/>
</dbReference>
<dbReference type="Pfam" id="PF07195">
    <property type="entry name" value="FliD_C"/>
    <property type="match status" value="1"/>
</dbReference>
<dbReference type="EMBL" id="ADLO01000063">
    <property type="protein sequence ID" value="KGF55148.1"/>
    <property type="molecule type" value="Genomic_DNA"/>
</dbReference>
<dbReference type="AlphaFoldDB" id="A0A096B6W0"/>
<keyword evidence="9" id="KW-1185">Reference proteome</keyword>
<dbReference type="GO" id="GO:0009424">
    <property type="term" value="C:bacterial-type flagellum hook"/>
    <property type="evidence" value="ECO:0007669"/>
    <property type="project" value="UniProtKB-UniRule"/>
</dbReference>
<keyword evidence="4 5" id="KW-0975">Bacterial flagellum</keyword>
<accession>A0A096B6W0</accession>
<dbReference type="PANTHER" id="PTHR30288:SF0">
    <property type="entry name" value="FLAGELLAR HOOK-ASSOCIATED PROTEIN 2"/>
    <property type="match status" value="1"/>
</dbReference>
<comment type="similarity">
    <text evidence="1 5">Belongs to the FliD family.</text>
</comment>
<dbReference type="Proteomes" id="UP000029585">
    <property type="component" value="Unassembled WGS sequence"/>
</dbReference>
<dbReference type="InterPro" id="IPR010809">
    <property type="entry name" value="FliD_C"/>
</dbReference>
<keyword evidence="3" id="KW-0175">Coiled coil</keyword>
<proteinExistence type="inferred from homology"/>
<dbReference type="eggNOG" id="COG1345">
    <property type="taxonomic scope" value="Bacteria"/>
</dbReference>
<comment type="function">
    <text evidence="5">Required for morphogenesis and for the elongation of the flagellar filament by facilitating polymerization of the flagellin monomers at the tip of growing filament. Forms a capping structure, which prevents flagellin subunits (transported through the central channel of the flagellum) from leaking out without polymerization at the distal end.</text>
</comment>